<evidence type="ECO:0000313" key="3">
    <source>
        <dbReference type="Proteomes" id="UP000518752"/>
    </source>
</evidence>
<reference evidence="2 3" key="1">
    <citation type="journal article" date="2020" name="ISME J.">
        <title>Uncovering the hidden diversity of litter-decomposition mechanisms in mushroom-forming fungi.</title>
        <authorList>
            <person name="Floudas D."/>
            <person name="Bentzer J."/>
            <person name="Ahren D."/>
            <person name="Johansson T."/>
            <person name="Persson P."/>
            <person name="Tunlid A."/>
        </authorList>
    </citation>
    <scope>NUCLEOTIDE SEQUENCE [LARGE SCALE GENOMIC DNA]</scope>
    <source>
        <strain evidence="2 3">CBS 406.79</strain>
    </source>
</reference>
<feature type="compositionally biased region" description="Polar residues" evidence="1">
    <location>
        <begin position="393"/>
        <end position="402"/>
    </location>
</feature>
<feature type="compositionally biased region" description="Acidic residues" evidence="1">
    <location>
        <begin position="16"/>
        <end position="31"/>
    </location>
</feature>
<evidence type="ECO:0000256" key="1">
    <source>
        <dbReference type="SAM" id="MobiDB-lite"/>
    </source>
</evidence>
<gene>
    <name evidence="2" type="ORF">D9757_005435</name>
</gene>
<name>A0A8H5HLE1_9AGAR</name>
<dbReference type="Proteomes" id="UP000518752">
    <property type="component" value="Unassembled WGS sequence"/>
</dbReference>
<protein>
    <submittedName>
        <fullName evidence="2">Uncharacterized protein</fullName>
    </submittedName>
</protein>
<dbReference type="AlphaFoldDB" id="A0A8H5HLE1"/>
<proteinExistence type="predicted"/>
<dbReference type="EMBL" id="JAACJN010000040">
    <property type="protein sequence ID" value="KAF5385514.1"/>
    <property type="molecule type" value="Genomic_DNA"/>
</dbReference>
<feature type="region of interest" description="Disordered" evidence="1">
    <location>
        <begin position="1"/>
        <end position="43"/>
    </location>
</feature>
<organism evidence="2 3">
    <name type="scientific">Collybiopsis confluens</name>
    <dbReference type="NCBI Taxonomy" id="2823264"/>
    <lineage>
        <taxon>Eukaryota</taxon>
        <taxon>Fungi</taxon>
        <taxon>Dikarya</taxon>
        <taxon>Basidiomycota</taxon>
        <taxon>Agaricomycotina</taxon>
        <taxon>Agaricomycetes</taxon>
        <taxon>Agaricomycetidae</taxon>
        <taxon>Agaricales</taxon>
        <taxon>Marasmiineae</taxon>
        <taxon>Omphalotaceae</taxon>
        <taxon>Collybiopsis</taxon>
    </lineage>
</organism>
<evidence type="ECO:0000313" key="2">
    <source>
        <dbReference type="EMBL" id="KAF5385514.1"/>
    </source>
</evidence>
<keyword evidence="3" id="KW-1185">Reference proteome</keyword>
<accession>A0A8H5HLE1</accession>
<comment type="caution">
    <text evidence="2">The sequence shown here is derived from an EMBL/GenBank/DDBJ whole genome shotgun (WGS) entry which is preliminary data.</text>
</comment>
<sequence length="536" mass="57482">MNRPRPSVLAQFDPLLQEEPEYLSGSEESDPDKENMAPESNELSVTTFFNRTAKHDRHQPVTLTKRLVDIGDVTICEDVEEPRPELQQLDVDTKKAFSSLQTTKHSNVAHIMPRAPFTEIDLKHQKRHTPSPKRFTDSLSAAQPPRQAGSALNSLVDSVNRAGKSFGNLLPAPRISVNDSDIEDDTASSLIAAAAPFTLRGPQPKAINNLPASSLRLAPPHDRSQESNRLSLDLHSSFGLHLQSETSFDLLNDRVSFFDAQGEGMDAFLRELDDESDGEIAKLERINDKDSNCDTKSNGQLQSDNPGGSLTYVTDYLDKLSISSQNQMQLSPGPSPSIFGPFVKPSDSMVTPASHRTTVTSCPALLGVKRTKPSSRNVTDAAPQRKHFPALTNVSSETSTHKASSRPVIPSGPAVQRSNSGLAPIVKGLVKPRAAPGRILPSDSHKFDKSGAVVVASGRFKGPALGKTRALSTTSAIPKQAPVGVSGALPPVSKLPAPSGATRLGRNTGLGSVGNVSESRIALIRGAPRRLMPNVS</sequence>
<feature type="region of interest" description="Disordered" evidence="1">
    <location>
        <begin position="393"/>
        <end position="420"/>
    </location>
</feature>
<dbReference type="OrthoDB" id="3266894at2759"/>
<feature type="region of interest" description="Disordered" evidence="1">
    <location>
        <begin position="124"/>
        <end position="151"/>
    </location>
</feature>